<feature type="region of interest" description="Disordered" evidence="1">
    <location>
        <begin position="123"/>
        <end position="148"/>
    </location>
</feature>
<evidence type="ECO:0008006" key="4">
    <source>
        <dbReference type="Google" id="ProtNLM"/>
    </source>
</evidence>
<sequence length="167" mass="19402">MMLLSTQLFGDKSGIHMHIRWLPYLARLEDMDRYSWGSATLSWLYRCLYPCLGSQVVRTLNEKVPRVAHCRLRINLLRIGDVSVKHFKLFIVTLFCLLTIHDDIREPFLFIVRMKATQLARCRTGRQPQQGTDRQEPSTDASPKTTELKECASCGKQHRDDLPIRTL</sequence>
<name>A0A444ZQI1_ARAHY</name>
<evidence type="ECO:0000313" key="2">
    <source>
        <dbReference type="EMBL" id="RYR16427.1"/>
    </source>
</evidence>
<reference evidence="2 3" key="1">
    <citation type="submission" date="2019-01" db="EMBL/GenBank/DDBJ databases">
        <title>Sequencing of cultivated peanut Arachis hypogaea provides insights into genome evolution and oil improvement.</title>
        <authorList>
            <person name="Chen X."/>
        </authorList>
    </citation>
    <scope>NUCLEOTIDE SEQUENCE [LARGE SCALE GENOMIC DNA]</scope>
    <source>
        <strain evidence="3">cv. Fuhuasheng</strain>
        <tissue evidence="2">Leaves</tissue>
    </source>
</reference>
<organism evidence="2 3">
    <name type="scientific">Arachis hypogaea</name>
    <name type="common">Peanut</name>
    <dbReference type="NCBI Taxonomy" id="3818"/>
    <lineage>
        <taxon>Eukaryota</taxon>
        <taxon>Viridiplantae</taxon>
        <taxon>Streptophyta</taxon>
        <taxon>Embryophyta</taxon>
        <taxon>Tracheophyta</taxon>
        <taxon>Spermatophyta</taxon>
        <taxon>Magnoliopsida</taxon>
        <taxon>eudicotyledons</taxon>
        <taxon>Gunneridae</taxon>
        <taxon>Pentapetalae</taxon>
        <taxon>rosids</taxon>
        <taxon>fabids</taxon>
        <taxon>Fabales</taxon>
        <taxon>Fabaceae</taxon>
        <taxon>Papilionoideae</taxon>
        <taxon>50 kb inversion clade</taxon>
        <taxon>dalbergioids sensu lato</taxon>
        <taxon>Dalbergieae</taxon>
        <taxon>Pterocarpus clade</taxon>
        <taxon>Arachis</taxon>
    </lineage>
</organism>
<dbReference type="AlphaFoldDB" id="A0A444ZQI1"/>
<proteinExistence type="predicted"/>
<comment type="caution">
    <text evidence="2">The sequence shown here is derived from an EMBL/GenBank/DDBJ whole genome shotgun (WGS) entry which is preliminary data.</text>
</comment>
<dbReference type="EMBL" id="SDMP01000014">
    <property type="protein sequence ID" value="RYR16427.1"/>
    <property type="molecule type" value="Genomic_DNA"/>
</dbReference>
<feature type="compositionally biased region" description="Polar residues" evidence="1">
    <location>
        <begin position="126"/>
        <end position="145"/>
    </location>
</feature>
<keyword evidence="3" id="KW-1185">Reference proteome</keyword>
<evidence type="ECO:0000313" key="3">
    <source>
        <dbReference type="Proteomes" id="UP000289738"/>
    </source>
</evidence>
<accession>A0A444ZQI1</accession>
<protein>
    <recommendedName>
        <fullName evidence="4">Aminotransferase-like plant mobile domain-containing protein</fullName>
    </recommendedName>
</protein>
<evidence type="ECO:0000256" key="1">
    <source>
        <dbReference type="SAM" id="MobiDB-lite"/>
    </source>
</evidence>
<dbReference type="Proteomes" id="UP000289738">
    <property type="component" value="Chromosome B04"/>
</dbReference>
<gene>
    <name evidence="2" type="ORF">Ahy_B04g073443</name>
</gene>